<evidence type="ECO:0000256" key="7">
    <source>
        <dbReference type="SAM" id="Phobius"/>
    </source>
</evidence>
<dbReference type="InterPro" id="IPR050932">
    <property type="entry name" value="TM2D1-3-like"/>
</dbReference>
<evidence type="ECO:0000256" key="1">
    <source>
        <dbReference type="ARBA" id="ARBA00004141"/>
    </source>
</evidence>
<dbReference type="Proteomes" id="UP001501803">
    <property type="component" value="Unassembled WGS sequence"/>
</dbReference>
<feature type="domain" description="TM2" evidence="8">
    <location>
        <begin position="19"/>
        <end position="68"/>
    </location>
</feature>
<sequence length="121" mass="12621">MTDYNTQTATPGYAAQPVSQKSFVATWLLAMLLGGFGIDRFYLGKIGTGILKLITLGGFGIWVLIDLIMVLAGATRDKQGLPLSGYAANKKVAIIVTIVLYVLGAISGAANTATQLANLSA</sequence>
<evidence type="ECO:0000313" key="10">
    <source>
        <dbReference type="Proteomes" id="UP001501803"/>
    </source>
</evidence>
<comment type="caution">
    <text evidence="9">The sequence shown here is derived from an EMBL/GenBank/DDBJ whole genome shotgun (WGS) entry which is preliminary data.</text>
</comment>
<keyword evidence="6" id="KW-0325">Glycoprotein</keyword>
<evidence type="ECO:0000256" key="2">
    <source>
        <dbReference type="ARBA" id="ARBA00022692"/>
    </source>
</evidence>
<keyword evidence="3" id="KW-0732">Signal</keyword>
<evidence type="ECO:0000256" key="4">
    <source>
        <dbReference type="ARBA" id="ARBA00022989"/>
    </source>
</evidence>
<feature type="transmembrane region" description="Helical" evidence="7">
    <location>
        <begin position="92"/>
        <end position="113"/>
    </location>
</feature>
<dbReference type="RefSeq" id="WP_345069176.1">
    <property type="nucleotide sequence ID" value="NZ_BAABCN010000014.1"/>
</dbReference>
<keyword evidence="5 7" id="KW-0472">Membrane</keyword>
<dbReference type="EMBL" id="BAABCN010000014">
    <property type="protein sequence ID" value="GAA3890604.1"/>
    <property type="molecule type" value="Genomic_DNA"/>
</dbReference>
<proteinExistence type="predicted"/>
<evidence type="ECO:0000256" key="6">
    <source>
        <dbReference type="ARBA" id="ARBA00023180"/>
    </source>
</evidence>
<evidence type="ECO:0000256" key="3">
    <source>
        <dbReference type="ARBA" id="ARBA00022729"/>
    </source>
</evidence>
<evidence type="ECO:0000259" key="8">
    <source>
        <dbReference type="Pfam" id="PF05154"/>
    </source>
</evidence>
<feature type="transmembrane region" description="Helical" evidence="7">
    <location>
        <begin position="24"/>
        <end position="43"/>
    </location>
</feature>
<evidence type="ECO:0000256" key="5">
    <source>
        <dbReference type="ARBA" id="ARBA00023136"/>
    </source>
</evidence>
<keyword evidence="4 7" id="KW-1133">Transmembrane helix</keyword>
<feature type="transmembrane region" description="Helical" evidence="7">
    <location>
        <begin position="50"/>
        <end position="72"/>
    </location>
</feature>
<gene>
    <name evidence="9" type="ORF">GCM10022381_35660</name>
</gene>
<reference evidence="10" key="1">
    <citation type="journal article" date="2019" name="Int. J. Syst. Evol. Microbiol.">
        <title>The Global Catalogue of Microorganisms (GCM) 10K type strain sequencing project: providing services to taxonomists for standard genome sequencing and annotation.</title>
        <authorList>
            <consortium name="The Broad Institute Genomics Platform"/>
            <consortium name="The Broad Institute Genome Sequencing Center for Infectious Disease"/>
            <person name="Wu L."/>
            <person name="Ma J."/>
        </authorList>
    </citation>
    <scope>NUCLEOTIDE SEQUENCE [LARGE SCALE GENOMIC DNA]</scope>
    <source>
        <strain evidence="10">JCM 17021</strain>
    </source>
</reference>
<name>A0ABP7KZA3_9MICO</name>
<dbReference type="InterPro" id="IPR007829">
    <property type="entry name" value="TM2"/>
</dbReference>
<keyword evidence="2 7" id="KW-0812">Transmembrane</keyword>
<evidence type="ECO:0000313" key="9">
    <source>
        <dbReference type="EMBL" id="GAA3890604.1"/>
    </source>
</evidence>
<comment type="subcellular location">
    <subcellularLocation>
        <location evidence="1">Membrane</location>
        <topology evidence="1">Multi-pass membrane protein</topology>
    </subcellularLocation>
</comment>
<protein>
    <recommendedName>
        <fullName evidence="8">TM2 domain-containing protein</fullName>
    </recommendedName>
</protein>
<dbReference type="PANTHER" id="PTHR21016">
    <property type="entry name" value="BETA-AMYLOID BINDING PROTEIN-RELATED"/>
    <property type="match status" value="1"/>
</dbReference>
<dbReference type="Pfam" id="PF05154">
    <property type="entry name" value="TM2"/>
    <property type="match status" value="1"/>
</dbReference>
<dbReference type="PANTHER" id="PTHR21016:SF7">
    <property type="entry name" value="TM2 DOMAIN-CONTAINING PROTEIN 3"/>
    <property type="match status" value="1"/>
</dbReference>
<organism evidence="9 10">
    <name type="scientific">Leifsonia kafniensis</name>
    <dbReference type="NCBI Taxonomy" id="475957"/>
    <lineage>
        <taxon>Bacteria</taxon>
        <taxon>Bacillati</taxon>
        <taxon>Actinomycetota</taxon>
        <taxon>Actinomycetes</taxon>
        <taxon>Micrococcales</taxon>
        <taxon>Microbacteriaceae</taxon>
        <taxon>Leifsonia</taxon>
    </lineage>
</organism>
<accession>A0ABP7KZA3</accession>
<keyword evidence="10" id="KW-1185">Reference proteome</keyword>